<evidence type="ECO:0000313" key="2">
    <source>
        <dbReference type="Proteomes" id="UP000184334"/>
    </source>
</evidence>
<sequence>MNKNYGGIGYDYAWASGEVVFRFYLGIHPIGVTIITKTLHVYDQAFIK</sequence>
<reference evidence="1" key="1">
    <citation type="submission" date="2016-11" db="EMBL/GenBank/DDBJ databases">
        <authorList>
            <person name="Varghese N."/>
            <person name="Submissions S."/>
        </authorList>
    </citation>
    <scope>NUCLEOTIDE SEQUENCE [LARGE SCALE GENOMIC DNA]</scope>
    <source>
        <strain evidence="1">DSM 16785</strain>
    </source>
</reference>
<evidence type="ECO:0000313" key="1">
    <source>
        <dbReference type="EMBL" id="SHE82725.1"/>
    </source>
</evidence>
<gene>
    <name evidence="1" type="ORF">SAMN02745164_01215</name>
</gene>
<organism evidence="1 2">
    <name type="scientific">Marinitoga hydrogenitolerans (strain DSM 16785 / JCM 12826 / AT1271)</name>
    <dbReference type="NCBI Taxonomy" id="1122195"/>
    <lineage>
        <taxon>Bacteria</taxon>
        <taxon>Thermotogati</taxon>
        <taxon>Thermotogota</taxon>
        <taxon>Thermotogae</taxon>
        <taxon>Petrotogales</taxon>
        <taxon>Petrotogaceae</taxon>
        <taxon>Marinitoga</taxon>
    </lineage>
</organism>
<dbReference type="RefSeq" id="WP_159429503.1">
    <property type="nucleotide sequence ID" value="NZ_FQUI01000017.1"/>
</dbReference>
<dbReference type="Proteomes" id="UP000184334">
    <property type="component" value="Unassembled WGS sequence"/>
</dbReference>
<accession>A0A1M4WNC9</accession>
<proteinExistence type="predicted"/>
<protein>
    <submittedName>
        <fullName evidence="1">Uncharacterized protein</fullName>
    </submittedName>
</protein>
<dbReference type="EMBL" id="FQUI01000017">
    <property type="protein sequence ID" value="SHE82725.1"/>
    <property type="molecule type" value="Genomic_DNA"/>
</dbReference>
<dbReference type="STRING" id="1122195.SAMN02745164_01215"/>
<keyword evidence="2" id="KW-1185">Reference proteome</keyword>
<dbReference type="AlphaFoldDB" id="A0A1M4WNC9"/>
<name>A0A1M4WNC9_MARH1</name>
<comment type="caution">
    <text evidence="1">The sequence shown here is derived from an EMBL/GenBank/DDBJ whole genome shotgun (WGS) entry which is preliminary data.</text>
</comment>